<keyword evidence="1" id="KW-0732">Signal</keyword>
<dbReference type="SUPFAM" id="SSF56219">
    <property type="entry name" value="DNase I-like"/>
    <property type="match status" value="1"/>
</dbReference>
<dbReference type="InterPro" id="IPR036691">
    <property type="entry name" value="Endo/exonu/phosph_ase_sf"/>
</dbReference>
<proteinExistence type="predicted"/>
<dbReference type="Gene3D" id="3.60.10.10">
    <property type="entry name" value="Endonuclease/exonuclease/phosphatase"/>
    <property type="match status" value="1"/>
</dbReference>
<feature type="chain" id="PRO_5021790246" evidence="1">
    <location>
        <begin position="27"/>
        <end position="334"/>
    </location>
</feature>
<dbReference type="InterPro" id="IPR005135">
    <property type="entry name" value="Endo/exonuclease/phosphatase"/>
</dbReference>
<dbReference type="GO" id="GO:0004527">
    <property type="term" value="F:exonuclease activity"/>
    <property type="evidence" value="ECO:0007669"/>
    <property type="project" value="UniProtKB-KW"/>
</dbReference>
<feature type="domain" description="Endonuclease/exonuclease/phosphatase" evidence="2">
    <location>
        <begin position="34"/>
        <end position="311"/>
    </location>
</feature>
<keyword evidence="3" id="KW-0378">Hydrolase</keyword>
<protein>
    <submittedName>
        <fullName evidence="3">Endonuclease/Exonuclease/phosphatase family protein</fullName>
    </submittedName>
</protein>
<dbReference type="EMBL" id="CP036290">
    <property type="protein sequence ID" value="QDU83819.1"/>
    <property type="molecule type" value="Genomic_DNA"/>
</dbReference>
<dbReference type="PANTHER" id="PTHR41349">
    <property type="match status" value="1"/>
</dbReference>
<dbReference type="OrthoDB" id="9812856at2"/>
<feature type="signal peptide" evidence="1">
    <location>
        <begin position="1"/>
        <end position="26"/>
    </location>
</feature>
<keyword evidence="4" id="KW-1185">Reference proteome</keyword>
<keyword evidence="3" id="KW-0269">Exonuclease</keyword>
<accession>A0A518CX70</accession>
<dbReference type="AlphaFoldDB" id="A0A518CX70"/>
<dbReference type="PROSITE" id="PS51257">
    <property type="entry name" value="PROKAR_LIPOPROTEIN"/>
    <property type="match status" value="1"/>
</dbReference>
<keyword evidence="3" id="KW-0255">Endonuclease</keyword>
<evidence type="ECO:0000256" key="1">
    <source>
        <dbReference type="SAM" id="SignalP"/>
    </source>
</evidence>
<dbReference type="Proteomes" id="UP000319342">
    <property type="component" value="Chromosome"/>
</dbReference>
<dbReference type="PANTHER" id="PTHR41349:SF1">
    <property type="entry name" value="PROTEIN CBG08683"/>
    <property type="match status" value="1"/>
</dbReference>
<dbReference type="RefSeq" id="WP_145184206.1">
    <property type="nucleotide sequence ID" value="NZ_CP036290.1"/>
</dbReference>
<dbReference type="Pfam" id="PF03372">
    <property type="entry name" value="Exo_endo_phos"/>
    <property type="match status" value="1"/>
</dbReference>
<reference evidence="3 4" key="1">
    <citation type="submission" date="2019-02" db="EMBL/GenBank/DDBJ databases">
        <title>Deep-cultivation of Planctomycetes and their phenomic and genomic characterization uncovers novel biology.</title>
        <authorList>
            <person name="Wiegand S."/>
            <person name="Jogler M."/>
            <person name="Boedeker C."/>
            <person name="Pinto D."/>
            <person name="Vollmers J."/>
            <person name="Rivas-Marin E."/>
            <person name="Kohn T."/>
            <person name="Peeters S.H."/>
            <person name="Heuer A."/>
            <person name="Rast P."/>
            <person name="Oberbeckmann S."/>
            <person name="Bunk B."/>
            <person name="Jeske O."/>
            <person name="Meyerdierks A."/>
            <person name="Storesund J.E."/>
            <person name="Kallscheuer N."/>
            <person name="Luecker S."/>
            <person name="Lage O.M."/>
            <person name="Pohl T."/>
            <person name="Merkel B.J."/>
            <person name="Hornburger P."/>
            <person name="Mueller R.-W."/>
            <person name="Bruemmer F."/>
            <person name="Labrenz M."/>
            <person name="Spormann A.M."/>
            <person name="Op den Camp H."/>
            <person name="Overmann J."/>
            <person name="Amann R."/>
            <person name="Jetten M.S.M."/>
            <person name="Mascher T."/>
            <person name="Medema M.H."/>
            <person name="Devos D.P."/>
            <person name="Kaster A.-K."/>
            <person name="Ovreas L."/>
            <person name="Rohde M."/>
            <person name="Galperin M.Y."/>
            <person name="Jogler C."/>
        </authorList>
    </citation>
    <scope>NUCLEOTIDE SEQUENCE [LARGE SCALE GENOMIC DNA]</scope>
    <source>
        <strain evidence="3 4">Pla163</strain>
    </source>
</reference>
<gene>
    <name evidence="3" type="ORF">Pla163_09200</name>
</gene>
<evidence type="ECO:0000313" key="4">
    <source>
        <dbReference type="Proteomes" id="UP000319342"/>
    </source>
</evidence>
<organism evidence="3 4">
    <name type="scientific">Rohdeia mirabilis</name>
    <dbReference type="NCBI Taxonomy" id="2528008"/>
    <lineage>
        <taxon>Bacteria</taxon>
        <taxon>Pseudomonadati</taxon>
        <taxon>Planctomycetota</taxon>
        <taxon>Planctomycetia</taxon>
        <taxon>Planctomycetia incertae sedis</taxon>
        <taxon>Rohdeia</taxon>
    </lineage>
</organism>
<evidence type="ECO:0000313" key="3">
    <source>
        <dbReference type="EMBL" id="QDU83819.1"/>
    </source>
</evidence>
<keyword evidence="3" id="KW-0540">Nuclease</keyword>
<sequence precursor="true">MLTRPTLLFALVAGFLVTSCAGPRGADTPAVRVLSFNLWHGGDAGGVDGDGRGVAAIAAAIRACGADLVGVQEAAGRAPAGGDERPDRTVEVAELLGFEHIGLAGRRALLSRWPILARSPGGHGVLVDAPGGALALFTCHLAHAPYQPYQLVGIEYHGGAFLDTAAEAVAAAREARGDQVAAIVADIDASGWDAPVFVTGDFNEPSHLDWTAAAVAAGRAPVAVDWPSSGAFAAAGFRDLFRAVHPDPVARPGHTWTPLTAPDDPTDRHDRIDLVLARDSAGRAVVVERVLVVGESPAFADLVVEPWPSDHRAVLAECRVESRAIANARRSDHR</sequence>
<name>A0A518CX70_9BACT</name>
<dbReference type="GO" id="GO:0004519">
    <property type="term" value="F:endonuclease activity"/>
    <property type="evidence" value="ECO:0007669"/>
    <property type="project" value="UniProtKB-KW"/>
</dbReference>
<evidence type="ECO:0000259" key="2">
    <source>
        <dbReference type="Pfam" id="PF03372"/>
    </source>
</evidence>